<evidence type="ECO:0000313" key="1">
    <source>
        <dbReference type="EMBL" id="KAA6380706.1"/>
    </source>
</evidence>
<dbReference type="EMBL" id="SNRW01007751">
    <property type="protein sequence ID" value="KAA6380706.1"/>
    <property type="molecule type" value="Genomic_DNA"/>
</dbReference>
<dbReference type="AlphaFoldDB" id="A0A5J4VE41"/>
<proteinExistence type="predicted"/>
<organism evidence="1 2">
    <name type="scientific">Streblomastix strix</name>
    <dbReference type="NCBI Taxonomy" id="222440"/>
    <lineage>
        <taxon>Eukaryota</taxon>
        <taxon>Metamonada</taxon>
        <taxon>Preaxostyla</taxon>
        <taxon>Oxymonadida</taxon>
        <taxon>Streblomastigidae</taxon>
        <taxon>Streblomastix</taxon>
    </lineage>
</organism>
<accession>A0A5J4VE41</accession>
<protein>
    <submittedName>
        <fullName evidence="1">Uncharacterized protein</fullName>
    </submittedName>
</protein>
<sequence>MKDNVLFWSEGGPHFRNKFLILNLLNVYDLIIPRISFDINYIESYHGNGEVDGIFNVYAQGLWCNKLMVCIKSLISLIKELHFMTQQQVLWSKDPYKEHDILVL</sequence>
<name>A0A5J4VE41_9EUKA</name>
<evidence type="ECO:0000313" key="2">
    <source>
        <dbReference type="Proteomes" id="UP000324800"/>
    </source>
</evidence>
<comment type="caution">
    <text evidence="1">The sequence shown here is derived from an EMBL/GenBank/DDBJ whole genome shotgun (WGS) entry which is preliminary data.</text>
</comment>
<reference evidence="1 2" key="1">
    <citation type="submission" date="2019-03" db="EMBL/GenBank/DDBJ databases">
        <title>Single cell metagenomics reveals metabolic interactions within the superorganism composed of flagellate Streblomastix strix and complex community of Bacteroidetes bacteria on its surface.</title>
        <authorList>
            <person name="Treitli S.C."/>
            <person name="Kolisko M."/>
            <person name="Husnik F."/>
            <person name="Keeling P."/>
            <person name="Hampl V."/>
        </authorList>
    </citation>
    <scope>NUCLEOTIDE SEQUENCE [LARGE SCALE GENOMIC DNA]</scope>
    <source>
        <strain evidence="1">ST1C</strain>
    </source>
</reference>
<gene>
    <name evidence="1" type="ORF">EZS28_023767</name>
</gene>
<dbReference type="Proteomes" id="UP000324800">
    <property type="component" value="Unassembled WGS sequence"/>
</dbReference>